<evidence type="ECO:0000313" key="10">
    <source>
        <dbReference type="EMBL" id="PVZ96145.1"/>
    </source>
</evidence>
<evidence type="ECO:0000313" key="11">
    <source>
        <dbReference type="Proteomes" id="UP000244893"/>
    </source>
</evidence>
<evidence type="ECO:0000259" key="9">
    <source>
        <dbReference type="Pfam" id="PF00266"/>
    </source>
</evidence>
<evidence type="ECO:0000256" key="4">
    <source>
        <dbReference type="ARBA" id="ARBA00022723"/>
    </source>
</evidence>
<accession>A0A2V1HU58</accession>
<keyword evidence="7" id="KW-0411">Iron-sulfur</keyword>
<protein>
    <submittedName>
        <fullName evidence="10">Cysteine desulfurase NifS</fullName>
    </submittedName>
</protein>
<dbReference type="InterPro" id="IPR015421">
    <property type="entry name" value="PyrdxlP-dep_Trfase_major"/>
</dbReference>
<dbReference type="InterPro" id="IPR016454">
    <property type="entry name" value="Cysteine_dSase"/>
</dbReference>
<evidence type="ECO:0000256" key="6">
    <source>
        <dbReference type="ARBA" id="ARBA00023004"/>
    </source>
</evidence>
<evidence type="ECO:0000256" key="5">
    <source>
        <dbReference type="ARBA" id="ARBA00022898"/>
    </source>
</evidence>
<sequence length="394" mass="40555">MVAYLDHAATTPLHPEVLEEYARALAVVGNPASIHGHGQQAKRMLEEAREQLAEVLGCDSIEIVFTSGGTEAINLAIKGMYWSRNSAGDRPVIVMPAGEHHATVDTVDWLVDAEGARLHEIGIDSQARVLPGVLDTALAEDDGAVALATVIWANNEVGTVQPVAELAAVASRHGVPLHSDAVGALGSVPIDFAASGLAAMSVSAHKIGGPVGVGALVLARSASVVPLLHGGGQQRKVRSGTQDVAGAVAFARAARLAADRLDAHSASVRELRDRLVRGVHEIAPDAVLRGAPDARLPGNAHFTFPGCDGDSLLFLLDTAGVSVSTGSACAAGVSEISHVLIGMGVEEDDARGALRMTLGQGSTAADVDAFLAALPDAVARARRAGYSSREPSIR</sequence>
<evidence type="ECO:0000256" key="7">
    <source>
        <dbReference type="ARBA" id="ARBA00023014"/>
    </source>
</evidence>
<comment type="cofactor">
    <cofactor evidence="1">
        <name>pyridoxal 5'-phosphate</name>
        <dbReference type="ChEBI" id="CHEBI:597326"/>
    </cofactor>
</comment>
<organism evidence="10 11">
    <name type="scientific">Amnibacterium flavum</name>
    <dbReference type="NCBI Taxonomy" id="2173173"/>
    <lineage>
        <taxon>Bacteria</taxon>
        <taxon>Bacillati</taxon>
        <taxon>Actinomycetota</taxon>
        <taxon>Actinomycetes</taxon>
        <taxon>Micrococcales</taxon>
        <taxon>Microbacteriaceae</taxon>
        <taxon>Amnibacterium</taxon>
    </lineage>
</organism>
<dbReference type="InterPro" id="IPR015424">
    <property type="entry name" value="PyrdxlP-dep_Trfase"/>
</dbReference>
<dbReference type="Gene3D" id="3.90.1150.10">
    <property type="entry name" value="Aspartate Aminotransferase, domain 1"/>
    <property type="match status" value="1"/>
</dbReference>
<evidence type="ECO:0000256" key="2">
    <source>
        <dbReference type="ARBA" id="ARBA00006490"/>
    </source>
</evidence>
<dbReference type="PIRSF" id="PIRSF005572">
    <property type="entry name" value="NifS"/>
    <property type="match status" value="1"/>
</dbReference>
<dbReference type="GO" id="GO:0051536">
    <property type="term" value="F:iron-sulfur cluster binding"/>
    <property type="evidence" value="ECO:0007669"/>
    <property type="project" value="UniProtKB-KW"/>
</dbReference>
<keyword evidence="5" id="KW-0663">Pyridoxal phosphate</keyword>
<keyword evidence="11" id="KW-1185">Reference proteome</keyword>
<gene>
    <name evidence="10" type="ORF">DDQ50_06870</name>
</gene>
<dbReference type="OrthoDB" id="9808002at2"/>
<evidence type="ECO:0000256" key="8">
    <source>
        <dbReference type="ARBA" id="ARBA00050776"/>
    </source>
</evidence>
<dbReference type="AlphaFoldDB" id="A0A2V1HU58"/>
<dbReference type="InterPro" id="IPR000192">
    <property type="entry name" value="Aminotrans_V_dom"/>
</dbReference>
<dbReference type="PANTHER" id="PTHR11601:SF34">
    <property type="entry name" value="CYSTEINE DESULFURASE"/>
    <property type="match status" value="1"/>
</dbReference>
<feature type="domain" description="Aminotransferase class V" evidence="9">
    <location>
        <begin position="4"/>
        <end position="370"/>
    </location>
</feature>
<dbReference type="GO" id="GO:0031071">
    <property type="term" value="F:cysteine desulfurase activity"/>
    <property type="evidence" value="ECO:0007669"/>
    <property type="project" value="UniProtKB-EC"/>
</dbReference>
<keyword evidence="3" id="KW-0808">Transferase</keyword>
<dbReference type="SUPFAM" id="SSF53383">
    <property type="entry name" value="PLP-dependent transferases"/>
    <property type="match status" value="1"/>
</dbReference>
<dbReference type="Gene3D" id="1.10.260.50">
    <property type="match status" value="1"/>
</dbReference>
<dbReference type="Proteomes" id="UP000244893">
    <property type="component" value="Unassembled WGS sequence"/>
</dbReference>
<evidence type="ECO:0000256" key="1">
    <source>
        <dbReference type="ARBA" id="ARBA00001933"/>
    </source>
</evidence>
<dbReference type="Pfam" id="PF00266">
    <property type="entry name" value="Aminotran_5"/>
    <property type="match status" value="1"/>
</dbReference>
<proteinExistence type="inferred from homology"/>
<evidence type="ECO:0000256" key="3">
    <source>
        <dbReference type="ARBA" id="ARBA00022679"/>
    </source>
</evidence>
<dbReference type="EMBL" id="QEOP01000001">
    <property type="protein sequence ID" value="PVZ96145.1"/>
    <property type="molecule type" value="Genomic_DNA"/>
</dbReference>
<comment type="similarity">
    <text evidence="2">Belongs to the class-V pyridoxal-phosphate-dependent aminotransferase family. NifS/IscS subfamily.</text>
</comment>
<comment type="caution">
    <text evidence="10">The sequence shown here is derived from an EMBL/GenBank/DDBJ whole genome shotgun (WGS) entry which is preliminary data.</text>
</comment>
<name>A0A2V1HU58_9MICO</name>
<dbReference type="Gene3D" id="3.40.640.10">
    <property type="entry name" value="Type I PLP-dependent aspartate aminotransferase-like (Major domain)"/>
    <property type="match status" value="1"/>
</dbReference>
<dbReference type="PANTHER" id="PTHR11601">
    <property type="entry name" value="CYSTEINE DESULFURYLASE FAMILY MEMBER"/>
    <property type="match status" value="1"/>
</dbReference>
<dbReference type="RefSeq" id="WP_116755879.1">
    <property type="nucleotide sequence ID" value="NZ_JBHUEX010000001.1"/>
</dbReference>
<dbReference type="GO" id="GO:0046872">
    <property type="term" value="F:metal ion binding"/>
    <property type="evidence" value="ECO:0007669"/>
    <property type="project" value="UniProtKB-KW"/>
</dbReference>
<keyword evidence="6" id="KW-0408">Iron</keyword>
<comment type="catalytic activity">
    <reaction evidence="8">
        <text>(sulfur carrier)-H + L-cysteine = (sulfur carrier)-SH + L-alanine</text>
        <dbReference type="Rhea" id="RHEA:43892"/>
        <dbReference type="Rhea" id="RHEA-COMP:14737"/>
        <dbReference type="Rhea" id="RHEA-COMP:14739"/>
        <dbReference type="ChEBI" id="CHEBI:29917"/>
        <dbReference type="ChEBI" id="CHEBI:35235"/>
        <dbReference type="ChEBI" id="CHEBI:57972"/>
        <dbReference type="ChEBI" id="CHEBI:64428"/>
        <dbReference type="EC" id="2.8.1.7"/>
    </reaction>
</comment>
<reference evidence="10 11" key="1">
    <citation type="submission" date="2018-05" db="EMBL/GenBank/DDBJ databases">
        <title>Amnibacterium sp. M8JJ-5, whole genome shotgun sequence.</title>
        <authorList>
            <person name="Tuo L."/>
        </authorList>
    </citation>
    <scope>NUCLEOTIDE SEQUENCE [LARGE SCALE GENOMIC DNA]</scope>
    <source>
        <strain evidence="10 11">M8JJ-5</strain>
    </source>
</reference>
<dbReference type="InterPro" id="IPR015422">
    <property type="entry name" value="PyrdxlP-dep_Trfase_small"/>
</dbReference>
<keyword evidence="4" id="KW-0479">Metal-binding</keyword>